<reference evidence="2 3" key="1">
    <citation type="submission" date="2018-06" db="EMBL/GenBank/DDBJ databases">
        <authorList>
            <consortium name="Pathogen Informatics"/>
            <person name="Doyle S."/>
        </authorList>
    </citation>
    <scope>NUCLEOTIDE SEQUENCE [LARGE SCALE GENOMIC DNA]</scope>
    <source>
        <strain evidence="2 3">NCTC13184</strain>
    </source>
</reference>
<feature type="region of interest" description="Disordered" evidence="1">
    <location>
        <begin position="73"/>
        <end position="99"/>
    </location>
</feature>
<dbReference type="OrthoDB" id="3400214at2"/>
<dbReference type="EMBL" id="UGRU01000001">
    <property type="protein sequence ID" value="SUA47319.1"/>
    <property type="molecule type" value="Genomic_DNA"/>
</dbReference>
<dbReference type="Pfam" id="PF19776">
    <property type="entry name" value="DUF6262"/>
    <property type="match status" value="1"/>
</dbReference>
<evidence type="ECO:0000313" key="3">
    <source>
        <dbReference type="Proteomes" id="UP000255082"/>
    </source>
</evidence>
<dbReference type="AlphaFoldDB" id="A0A378X1K1"/>
<evidence type="ECO:0000313" key="2">
    <source>
        <dbReference type="EMBL" id="SUA47319.1"/>
    </source>
</evidence>
<dbReference type="Proteomes" id="UP000255082">
    <property type="component" value="Unassembled WGS sequence"/>
</dbReference>
<name>A0A378X1K1_9NOCA</name>
<sequence>MPLADNTRFLLEATRRRGAEARIRAEKAVTEAAAGRDRVTVAGIARAASVSRSWLYTQADLIDAIALLQQRHSADNRNGRQSASDASLRNRLEAANHRNKQLRSHIAELTEQLETAYGEIRALRNAQPRR</sequence>
<evidence type="ECO:0000256" key="1">
    <source>
        <dbReference type="SAM" id="MobiDB-lite"/>
    </source>
</evidence>
<gene>
    <name evidence="2" type="ORF">NCTC13184_05860</name>
</gene>
<dbReference type="InterPro" id="IPR046229">
    <property type="entry name" value="TnpC-like"/>
</dbReference>
<organism evidence="2 3">
    <name type="scientific">Nocardia africana</name>
    <dbReference type="NCBI Taxonomy" id="134964"/>
    <lineage>
        <taxon>Bacteria</taxon>
        <taxon>Bacillati</taxon>
        <taxon>Actinomycetota</taxon>
        <taxon>Actinomycetes</taxon>
        <taxon>Mycobacteriales</taxon>
        <taxon>Nocardiaceae</taxon>
        <taxon>Nocardia</taxon>
    </lineage>
</organism>
<proteinExistence type="predicted"/>
<evidence type="ECO:0008006" key="4">
    <source>
        <dbReference type="Google" id="ProtNLM"/>
    </source>
</evidence>
<protein>
    <recommendedName>
        <fullName evidence="4">Transposase</fullName>
    </recommendedName>
</protein>
<dbReference type="RefSeq" id="WP_128145446.1">
    <property type="nucleotide sequence ID" value="NZ_UGRU01000001.1"/>
</dbReference>
<accession>A0A378X1K1</accession>